<name>W4JR98_HETIT</name>
<keyword evidence="2" id="KW-1185">Reference proteome</keyword>
<dbReference type="AlphaFoldDB" id="W4JR98"/>
<dbReference type="Proteomes" id="UP000030671">
    <property type="component" value="Unassembled WGS sequence"/>
</dbReference>
<dbReference type="HOGENOM" id="CLU_2399950_0_0_1"/>
<accession>W4JR98</accession>
<dbReference type="RefSeq" id="XP_009552317.1">
    <property type="nucleotide sequence ID" value="XM_009554022.1"/>
</dbReference>
<protein>
    <submittedName>
        <fullName evidence="1">Uncharacterized protein</fullName>
    </submittedName>
</protein>
<evidence type="ECO:0000313" key="2">
    <source>
        <dbReference type="Proteomes" id="UP000030671"/>
    </source>
</evidence>
<proteinExistence type="predicted"/>
<reference evidence="1 2" key="1">
    <citation type="journal article" date="2012" name="New Phytol.">
        <title>Insight into trade-off between wood decay and parasitism from the genome of a fungal forest pathogen.</title>
        <authorList>
            <person name="Olson A."/>
            <person name="Aerts A."/>
            <person name="Asiegbu F."/>
            <person name="Belbahri L."/>
            <person name="Bouzid O."/>
            <person name="Broberg A."/>
            <person name="Canback B."/>
            <person name="Coutinho P.M."/>
            <person name="Cullen D."/>
            <person name="Dalman K."/>
            <person name="Deflorio G."/>
            <person name="van Diepen L.T."/>
            <person name="Dunand C."/>
            <person name="Duplessis S."/>
            <person name="Durling M."/>
            <person name="Gonthier P."/>
            <person name="Grimwood J."/>
            <person name="Fossdal C.G."/>
            <person name="Hansson D."/>
            <person name="Henrissat B."/>
            <person name="Hietala A."/>
            <person name="Himmelstrand K."/>
            <person name="Hoffmeister D."/>
            <person name="Hogberg N."/>
            <person name="James T.Y."/>
            <person name="Karlsson M."/>
            <person name="Kohler A."/>
            <person name="Kues U."/>
            <person name="Lee Y.H."/>
            <person name="Lin Y.C."/>
            <person name="Lind M."/>
            <person name="Lindquist E."/>
            <person name="Lombard V."/>
            <person name="Lucas S."/>
            <person name="Lunden K."/>
            <person name="Morin E."/>
            <person name="Murat C."/>
            <person name="Park J."/>
            <person name="Raffaello T."/>
            <person name="Rouze P."/>
            <person name="Salamov A."/>
            <person name="Schmutz J."/>
            <person name="Solheim H."/>
            <person name="Stahlberg J."/>
            <person name="Velez H."/>
            <person name="de Vries R.P."/>
            <person name="Wiebenga A."/>
            <person name="Woodward S."/>
            <person name="Yakovlev I."/>
            <person name="Garbelotto M."/>
            <person name="Martin F."/>
            <person name="Grigoriev I.V."/>
            <person name="Stenlid J."/>
        </authorList>
    </citation>
    <scope>NUCLEOTIDE SEQUENCE [LARGE SCALE GENOMIC DNA]</scope>
    <source>
        <strain evidence="1 2">TC 32-1</strain>
    </source>
</reference>
<gene>
    <name evidence="1" type="ORF">HETIRDRAFT_422684</name>
</gene>
<organism evidence="1 2">
    <name type="scientific">Heterobasidion irregulare (strain TC 32-1)</name>
    <dbReference type="NCBI Taxonomy" id="747525"/>
    <lineage>
        <taxon>Eukaryota</taxon>
        <taxon>Fungi</taxon>
        <taxon>Dikarya</taxon>
        <taxon>Basidiomycota</taxon>
        <taxon>Agaricomycotina</taxon>
        <taxon>Agaricomycetes</taxon>
        <taxon>Russulales</taxon>
        <taxon>Bondarzewiaceae</taxon>
        <taxon>Heterobasidion</taxon>
        <taxon>Heterobasidion annosum species complex</taxon>
    </lineage>
</organism>
<dbReference type="OrthoDB" id="2212237at2759"/>
<dbReference type="GeneID" id="20673836"/>
<sequence>MIEVDSGFAPMIWQQCVGTVTVMRKDCQPLTPEMIEKIGMYHDDLLDNFSDHDFNPRRDITSAGFRGFCEDYEQRMAGTDSKEEDW</sequence>
<dbReference type="InParanoid" id="W4JR98"/>
<dbReference type="KEGG" id="hir:HETIRDRAFT_422684"/>
<dbReference type="EMBL" id="KI925465">
    <property type="protein sequence ID" value="ETW76097.1"/>
    <property type="molecule type" value="Genomic_DNA"/>
</dbReference>
<evidence type="ECO:0000313" key="1">
    <source>
        <dbReference type="EMBL" id="ETW76097.1"/>
    </source>
</evidence>